<dbReference type="InterPro" id="IPR036942">
    <property type="entry name" value="Beta-barrel_TonB_sf"/>
</dbReference>
<keyword evidence="4" id="KW-0410">Iron transport</keyword>
<gene>
    <name evidence="18" type="ORF">J0A65_10480</name>
</gene>
<evidence type="ECO:0000256" key="15">
    <source>
        <dbReference type="SAM" id="SignalP"/>
    </source>
</evidence>
<dbReference type="PANTHER" id="PTHR32552:SF81">
    <property type="entry name" value="TONB-DEPENDENT OUTER MEMBRANE RECEPTOR"/>
    <property type="match status" value="1"/>
</dbReference>
<proteinExistence type="inferred from homology"/>
<evidence type="ECO:0000256" key="7">
    <source>
        <dbReference type="ARBA" id="ARBA00023004"/>
    </source>
</evidence>
<protein>
    <submittedName>
        <fullName evidence="18">TonB-dependent receptor</fullName>
    </submittedName>
</protein>
<evidence type="ECO:0000259" key="17">
    <source>
        <dbReference type="Pfam" id="PF07715"/>
    </source>
</evidence>
<evidence type="ECO:0000256" key="6">
    <source>
        <dbReference type="ARBA" id="ARBA00022729"/>
    </source>
</evidence>
<feature type="chain" id="PRO_5046621083" evidence="15">
    <location>
        <begin position="37"/>
        <end position="781"/>
    </location>
</feature>
<keyword evidence="7" id="KW-0408">Iron</keyword>
<keyword evidence="9 14" id="KW-0798">TonB box</keyword>
<comment type="caution">
    <text evidence="18">The sequence shown here is derived from an EMBL/GenBank/DDBJ whole genome shotgun (WGS) entry which is preliminary data.</text>
</comment>
<accession>A0ABS3CT47</accession>
<keyword evidence="19" id="KW-1185">Reference proteome</keyword>
<evidence type="ECO:0000256" key="2">
    <source>
        <dbReference type="ARBA" id="ARBA00022448"/>
    </source>
</evidence>
<keyword evidence="5 12" id="KW-0812">Transmembrane</keyword>
<comment type="similarity">
    <text evidence="12 14">Belongs to the TonB-dependent receptor family.</text>
</comment>
<evidence type="ECO:0000256" key="8">
    <source>
        <dbReference type="ARBA" id="ARBA00023065"/>
    </source>
</evidence>
<keyword evidence="10 12" id="KW-0472">Membrane</keyword>
<dbReference type="PROSITE" id="PS01156">
    <property type="entry name" value="TONB_DEPENDENT_REC_2"/>
    <property type="match status" value="1"/>
</dbReference>
<keyword evidence="11 12" id="KW-0998">Cell outer membrane</keyword>
<dbReference type="RefSeq" id="WP_206594126.1">
    <property type="nucleotide sequence ID" value="NZ_JAFKCS010000008.1"/>
</dbReference>
<dbReference type="InterPro" id="IPR012910">
    <property type="entry name" value="Plug_dom"/>
</dbReference>
<dbReference type="Pfam" id="PF07715">
    <property type="entry name" value="Plug"/>
    <property type="match status" value="1"/>
</dbReference>
<sequence>MKNGAPTSHFGKKALALAVASAFVAASGLTSLAAQAQTQEQTAADIETVTVTARKKVETIQDIPGVVNVLSRKQLRANGTGDAESLALNTPGVVYSETYAGASSPRITIRGVGDDDFNPNGSASAAIHVNGVYQGTNGLLNGQYFDIDRVEVLKGPQGTLYGRNATAGAVNILSKHPGIEFGGYLDLDIGNYGTYRGEGAVDLPISETFLVRVAGMYESSDGFYEHLGTGPLTGFSYAPGVIAAQEDIAAQGDWGGADRQSARITAEWEASADTLVSARLTVGKDDSELAIPDVSADNWAEYAQSDAFFLNPQDPALIEFAKALDNDPFTVYSNMLPKLDSDQQALNLQVDHDFESGMTGTLLVGYEALDRQYETSDNMPIAMADYGFENDFSQFTVEARLAGDLADNIGWLVGAFMLKDDIDFGTNLRFLNSGLWQTDVRTDYQQERDSFGLFASSDWTPVDWFTLETGIRYSSDEVTFKGQTKNLDPYGVYGTPPKFFPVGEVYIGVPIAPKAPLLFDESLDDSEFTWKVSSIFTPAKQWRLYATVSTGYKAGGFDGSTILTPQEALPIDSETLVAYELGAKYRSDDGLLSAEVNLFNYDFEDYQSTAKLMVAGASTNVRANVADATIKGAELAFTLSPLEGLDIRAGGSFISSEIDNFQGEDATIEGNDLPFSPDLSWNLAVVYATPISEQFTLRTQLDASNTGEHYQTIDNNDLVDGYTVTNARIALEAEDWEVALWVRNLADKDYNVGYFPTTGLTPDTFLKGAPRTFGVNFMMNF</sequence>
<evidence type="ECO:0000313" key="19">
    <source>
        <dbReference type="Proteomes" id="UP000663992"/>
    </source>
</evidence>
<evidence type="ECO:0000256" key="11">
    <source>
        <dbReference type="ARBA" id="ARBA00023237"/>
    </source>
</evidence>
<evidence type="ECO:0000259" key="16">
    <source>
        <dbReference type="Pfam" id="PF00593"/>
    </source>
</evidence>
<reference evidence="18 19" key="1">
    <citation type="submission" date="2021-03" db="EMBL/GenBank/DDBJ databases">
        <title>novel species isolated from a fishpond in China.</title>
        <authorList>
            <person name="Lu H."/>
            <person name="Cai Z."/>
        </authorList>
    </citation>
    <scope>NUCLEOTIDE SEQUENCE [LARGE SCALE GENOMIC DNA]</scope>
    <source>
        <strain evidence="18 19">Y57</strain>
    </source>
</reference>
<dbReference type="InterPro" id="IPR010917">
    <property type="entry name" value="TonB_rcpt_CS"/>
</dbReference>
<feature type="domain" description="TonB-dependent receptor plug" evidence="17">
    <location>
        <begin position="60"/>
        <end position="169"/>
    </location>
</feature>
<evidence type="ECO:0000256" key="10">
    <source>
        <dbReference type="ARBA" id="ARBA00023136"/>
    </source>
</evidence>
<dbReference type="Proteomes" id="UP000663992">
    <property type="component" value="Unassembled WGS sequence"/>
</dbReference>
<dbReference type="Pfam" id="PF00593">
    <property type="entry name" value="TonB_dep_Rec_b-barrel"/>
    <property type="match status" value="1"/>
</dbReference>
<feature type="signal peptide" evidence="15">
    <location>
        <begin position="1"/>
        <end position="36"/>
    </location>
</feature>
<dbReference type="Gene3D" id="2.40.170.20">
    <property type="entry name" value="TonB-dependent receptor, beta-barrel domain"/>
    <property type="match status" value="1"/>
</dbReference>
<evidence type="ECO:0000256" key="14">
    <source>
        <dbReference type="RuleBase" id="RU003357"/>
    </source>
</evidence>
<dbReference type="PANTHER" id="PTHR32552">
    <property type="entry name" value="FERRICHROME IRON RECEPTOR-RELATED"/>
    <property type="match status" value="1"/>
</dbReference>
<keyword evidence="2 12" id="KW-0813">Transport</keyword>
<evidence type="ECO:0000256" key="3">
    <source>
        <dbReference type="ARBA" id="ARBA00022452"/>
    </source>
</evidence>
<evidence type="ECO:0000256" key="9">
    <source>
        <dbReference type="ARBA" id="ARBA00023077"/>
    </source>
</evidence>
<dbReference type="SUPFAM" id="SSF56935">
    <property type="entry name" value="Porins"/>
    <property type="match status" value="1"/>
</dbReference>
<evidence type="ECO:0000256" key="13">
    <source>
        <dbReference type="PROSITE-ProRule" id="PRU10144"/>
    </source>
</evidence>
<evidence type="ECO:0000256" key="1">
    <source>
        <dbReference type="ARBA" id="ARBA00004571"/>
    </source>
</evidence>
<evidence type="ECO:0000313" key="18">
    <source>
        <dbReference type="EMBL" id="MBN7820292.1"/>
    </source>
</evidence>
<keyword evidence="8" id="KW-0406">Ion transport</keyword>
<evidence type="ECO:0000256" key="12">
    <source>
        <dbReference type="PROSITE-ProRule" id="PRU01360"/>
    </source>
</evidence>
<dbReference type="InterPro" id="IPR039426">
    <property type="entry name" value="TonB-dep_rcpt-like"/>
</dbReference>
<dbReference type="CDD" id="cd01347">
    <property type="entry name" value="ligand_gated_channel"/>
    <property type="match status" value="1"/>
</dbReference>
<feature type="domain" description="TonB-dependent receptor-like beta-barrel" evidence="16">
    <location>
        <begin position="322"/>
        <end position="745"/>
    </location>
</feature>
<keyword evidence="18" id="KW-0675">Receptor</keyword>
<comment type="subcellular location">
    <subcellularLocation>
        <location evidence="1 12">Cell outer membrane</location>
        <topology evidence="1 12">Multi-pass membrane protein</topology>
    </subcellularLocation>
</comment>
<feature type="short sequence motif" description="TonB C-terminal box" evidence="13">
    <location>
        <begin position="764"/>
        <end position="781"/>
    </location>
</feature>
<dbReference type="PROSITE" id="PS52016">
    <property type="entry name" value="TONB_DEPENDENT_REC_3"/>
    <property type="match status" value="1"/>
</dbReference>
<organism evidence="18 19">
    <name type="scientific">Bowmanella yangjiangensis</name>
    <dbReference type="NCBI Taxonomy" id="2811230"/>
    <lineage>
        <taxon>Bacteria</taxon>
        <taxon>Pseudomonadati</taxon>
        <taxon>Pseudomonadota</taxon>
        <taxon>Gammaproteobacteria</taxon>
        <taxon>Alteromonadales</taxon>
        <taxon>Alteromonadaceae</taxon>
        <taxon>Bowmanella</taxon>
    </lineage>
</organism>
<keyword evidence="6 15" id="KW-0732">Signal</keyword>
<evidence type="ECO:0000256" key="5">
    <source>
        <dbReference type="ARBA" id="ARBA00022692"/>
    </source>
</evidence>
<dbReference type="InterPro" id="IPR000531">
    <property type="entry name" value="Beta-barrel_TonB"/>
</dbReference>
<name>A0ABS3CT47_9ALTE</name>
<dbReference type="EMBL" id="JAFKCS010000008">
    <property type="protein sequence ID" value="MBN7820292.1"/>
    <property type="molecule type" value="Genomic_DNA"/>
</dbReference>
<evidence type="ECO:0000256" key="4">
    <source>
        <dbReference type="ARBA" id="ARBA00022496"/>
    </source>
</evidence>
<keyword evidence="3 12" id="KW-1134">Transmembrane beta strand</keyword>